<comment type="caution">
    <text evidence="2">The sequence shown here is derived from an EMBL/GenBank/DDBJ whole genome shotgun (WGS) entry which is preliminary data.</text>
</comment>
<gene>
    <name evidence="2" type="ORF">F6Y89_23225</name>
</gene>
<evidence type="ECO:0000259" key="1">
    <source>
        <dbReference type="Pfam" id="PF10124"/>
    </source>
</evidence>
<dbReference type="Pfam" id="PF10124">
    <property type="entry name" value="Mu-like_gpT"/>
    <property type="match status" value="1"/>
</dbReference>
<accession>A0A620CUR6</accession>
<dbReference type="AlphaFoldDB" id="A0A620CUR6"/>
<dbReference type="InterPro" id="IPR018774">
    <property type="entry name" value="Phage_Mu_GpT"/>
</dbReference>
<feature type="domain" description="Bacteriophage Mu GpT" evidence="1">
    <location>
        <begin position="13"/>
        <end position="319"/>
    </location>
</feature>
<reference evidence="2" key="1">
    <citation type="submission" date="2019-09" db="EMBL/GenBank/DDBJ databases">
        <authorList>
            <consortium name="PulseNet: The National Subtyping Network for Foodborne Disease Surveillance"/>
            <person name="Tarr C.L."/>
            <person name="Trees E."/>
            <person name="Katz L.S."/>
            <person name="Carleton-Romer H.A."/>
            <person name="Stroika S."/>
            <person name="Kucerova Z."/>
            <person name="Roache K.F."/>
            <person name="Sabol A.L."/>
            <person name="Besser J."/>
            <person name="Gerner-Smidt P."/>
        </authorList>
    </citation>
    <scope>NUCLEOTIDE SEQUENCE</scope>
    <source>
        <strain evidence="2">PNUSAS101274</strain>
    </source>
</reference>
<sequence length="327" mass="36380">MSATPRPITPELLDRLFVGFRNEFSAGLKMAESQYKKIAMTVPSTTAENVYGWLDQAPGFREWLNERVIKQMKTQGYSIKNRTWEDTVSISRDAFEDDNLAVYRPMFQRLGEAAACFPDQLVFQALADGHKSACYDGQNFFDTEHPVTENVDGTGKKNLVSNLFTLKVGAAGATTDYTGPGWYLMDCSSQVVKPIVFQERRAPELTAQTNPNQGDTFKSNVFVYGASMRCATGYSFWQLAQMMKAPLNSDMFWEAWQAITGRVADGGRPLGLRPTTLVVPPSLEKPATQLLEREFTINDGGTTTNELKGKVELLVARWMPPETPAAA</sequence>
<evidence type="ECO:0000313" key="2">
    <source>
        <dbReference type="EMBL" id="ECX9227391.1"/>
    </source>
</evidence>
<dbReference type="EMBL" id="AALBJK010000105">
    <property type="protein sequence ID" value="ECX9227391.1"/>
    <property type="molecule type" value="Genomic_DNA"/>
</dbReference>
<dbReference type="RefSeq" id="WP_430489715.1">
    <property type="nucleotide sequence ID" value="NZ_CP191516.1"/>
</dbReference>
<organism evidence="2">
    <name type="scientific">Salmonella enterica</name>
    <name type="common">Salmonella choleraesuis</name>
    <dbReference type="NCBI Taxonomy" id="28901"/>
    <lineage>
        <taxon>Bacteria</taxon>
        <taxon>Pseudomonadati</taxon>
        <taxon>Pseudomonadota</taxon>
        <taxon>Gammaproteobacteria</taxon>
        <taxon>Enterobacterales</taxon>
        <taxon>Enterobacteriaceae</taxon>
        <taxon>Salmonella</taxon>
    </lineage>
</organism>
<name>A0A620CUR6_SALER</name>
<proteinExistence type="predicted"/>
<protein>
    <submittedName>
        <fullName evidence="2">Head protein</fullName>
    </submittedName>
</protein>